<evidence type="ECO:0000259" key="4">
    <source>
        <dbReference type="Pfam" id="PF10342"/>
    </source>
</evidence>
<feature type="domain" description="Yeast cell wall synthesis Kre9/Knh1-like N-terminal" evidence="4">
    <location>
        <begin position="32"/>
        <end position="117"/>
    </location>
</feature>
<dbReference type="InterPro" id="IPR052982">
    <property type="entry name" value="SRP1/TIP1-like"/>
</dbReference>
<dbReference type="PANTHER" id="PTHR40633">
    <property type="entry name" value="MATRIX PROTEIN, PUTATIVE (AFU_ORTHOLOGUE AFUA_8G05410)-RELATED"/>
    <property type="match status" value="1"/>
</dbReference>
<proteinExistence type="predicted"/>
<evidence type="ECO:0000313" key="5">
    <source>
        <dbReference type="EMBL" id="KAK9759849.1"/>
    </source>
</evidence>
<gene>
    <name evidence="5" type="ORF">K7432_016701</name>
</gene>
<reference evidence="5 6" key="1">
    <citation type="submission" date="2023-04" db="EMBL/GenBank/DDBJ databases">
        <title>Genome of Basidiobolus ranarum AG-B5.</title>
        <authorList>
            <person name="Stajich J.E."/>
            <person name="Carter-House D."/>
            <person name="Gryganskyi A."/>
        </authorList>
    </citation>
    <scope>NUCLEOTIDE SEQUENCE [LARGE SCALE GENOMIC DNA]</scope>
    <source>
        <strain evidence="5 6">AG-B5</strain>
    </source>
</reference>
<dbReference type="InterPro" id="IPR018466">
    <property type="entry name" value="Kre9/Knh1-like_N"/>
</dbReference>
<feature type="chain" id="PRO_5045516584" description="Yeast cell wall synthesis Kre9/Knh1-like N-terminal domain-containing protein" evidence="3">
    <location>
        <begin position="23"/>
        <end position="166"/>
    </location>
</feature>
<sequence>MFGITTAAVFSVFLGKQILVEAALAFTAPMLDTWDVGTTQAIKWIDNKNNVPMPTAITLTLMNGSPALLQVVEVIGTNIPSSAGKYEWAIPTNLPPGKYAIRASGNPDPSYSPFFSVVLSGGSKADLPHAISPNPKPSASSPLQPVTRKQGTNGKSKARMSDVISK</sequence>
<dbReference type="Pfam" id="PF10342">
    <property type="entry name" value="Kre9_KNH"/>
    <property type="match status" value="1"/>
</dbReference>
<feature type="compositionally biased region" description="Polar residues" evidence="2">
    <location>
        <begin position="137"/>
        <end position="155"/>
    </location>
</feature>
<dbReference type="PANTHER" id="PTHR40633:SF1">
    <property type="entry name" value="GPI ANCHORED SERINE-THREONINE RICH PROTEIN (AFU_ORTHOLOGUE AFUA_1G03630)"/>
    <property type="match status" value="1"/>
</dbReference>
<organism evidence="5 6">
    <name type="scientific">Basidiobolus ranarum</name>
    <dbReference type="NCBI Taxonomy" id="34480"/>
    <lineage>
        <taxon>Eukaryota</taxon>
        <taxon>Fungi</taxon>
        <taxon>Fungi incertae sedis</taxon>
        <taxon>Zoopagomycota</taxon>
        <taxon>Entomophthoromycotina</taxon>
        <taxon>Basidiobolomycetes</taxon>
        <taxon>Basidiobolales</taxon>
        <taxon>Basidiobolaceae</taxon>
        <taxon>Basidiobolus</taxon>
    </lineage>
</organism>
<dbReference type="EMBL" id="JASJQH010002929">
    <property type="protein sequence ID" value="KAK9759849.1"/>
    <property type="molecule type" value="Genomic_DNA"/>
</dbReference>
<keyword evidence="6" id="KW-1185">Reference proteome</keyword>
<feature type="signal peptide" evidence="3">
    <location>
        <begin position="1"/>
        <end position="22"/>
    </location>
</feature>
<comment type="caution">
    <text evidence="5">The sequence shown here is derived from an EMBL/GenBank/DDBJ whole genome shotgun (WGS) entry which is preliminary data.</text>
</comment>
<name>A0ABR2WEB9_9FUNG</name>
<protein>
    <recommendedName>
        <fullName evidence="4">Yeast cell wall synthesis Kre9/Knh1-like N-terminal domain-containing protein</fullName>
    </recommendedName>
</protein>
<evidence type="ECO:0000313" key="6">
    <source>
        <dbReference type="Proteomes" id="UP001479436"/>
    </source>
</evidence>
<evidence type="ECO:0000256" key="3">
    <source>
        <dbReference type="SAM" id="SignalP"/>
    </source>
</evidence>
<accession>A0ABR2WEB9</accession>
<dbReference type="Proteomes" id="UP001479436">
    <property type="component" value="Unassembled WGS sequence"/>
</dbReference>
<keyword evidence="1 3" id="KW-0732">Signal</keyword>
<evidence type="ECO:0000256" key="1">
    <source>
        <dbReference type="ARBA" id="ARBA00022729"/>
    </source>
</evidence>
<evidence type="ECO:0000256" key="2">
    <source>
        <dbReference type="SAM" id="MobiDB-lite"/>
    </source>
</evidence>
<feature type="region of interest" description="Disordered" evidence="2">
    <location>
        <begin position="126"/>
        <end position="166"/>
    </location>
</feature>